<protein>
    <recommendedName>
        <fullName evidence="3">Myb/SANT-like domain-containing protein</fullName>
    </recommendedName>
</protein>
<dbReference type="PANTHER" id="PTHR47072">
    <property type="match status" value="1"/>
</dbReference>
<evidence type="ECO:0000313" key="2">
    <source>
        <dbReference type="Proteomes" id="UP001215280"/>
    </source>
</evidence>
<gene>
    <name evidence="1" type="ORF">DFH07DRAFT_711778</name>
</gene>
<evidence type="ECO:0000313" key="1">
    <source>
        <dbReference type="EMBL" id="KAJ7745907.1"/>
    </source>
</evidence>
<dbReference type="PANTHER" id="PTHR47072:SF4">
    <property type="entry name" value="MYB_SANT-LIKE DOMAIN-CONTAINING PROTEIN"/>
    <property type="match status" value="1"/>
</dbReference>
<dbReference type="EMBL" id="JARJLG010000100">
    <property type="protein sequence ID" value="KAJ7745907.1"/>
    <property type="molecule type" value="Genomic_DNA"/>
</dbReference>
<feature type="non-terminal residue" evidence="1">
    <location>
        <position position="1"/>
    </location>
</feature>
<reference evidence="1" key="1">
    <citation type="submission" date="2023-03" db="EMBL/GenBank/DDBJ databases">
        <title>Massive genome expansion in bonnet fungi (Mycena s.s.) driven by repeated elements and novel gene families across ecological guilds.</title>
        <authorList>
            <consortium name="Lawrence Berkeley National Laboratory"/>
            <person name="Harder C.B."/>
            <person name="Miyauchi S."/>
            <person name="Viragh M."/>
            <person name="Kuo A."/>
            <person name="Thoen E."/>
            <person name="Andreopoulos B."/>
            <person name="Lu D."/>
            <person name="Skrede I."/>
            <person name="Drula E."/>
            <person name="Henrissat B."/>
            <person name="Morin E."/>
            <person name="Kohler A."/>
            <person name="Barry K."/>
            <person name="LaButti K."/>
            <person name="Morin E."/>
            <person name="Salamov A."/>
            <person name="Lipzen A."/>
            <person name="Mereny Z."/>
            <person name="Hegedus B."/>
            <person name="Baldrian P."/>
            <person name="Stursova M."/>
            <person name="Weitz H."/>
            <person name="Taylor A."/>
            <person name="Grigoriev I.V."/>
            <person name="Nagy L.G."/>
            <person name="Martin F."/>
            <person name="Kauserud H."/>
        </authorList>
    </citation>
    <scope>NUCLEOTIDE SEQUENCE</scope>
    <source>
        <strain evidence="1">CBHHK188m</strain>
    </source>
</reference>
<evidence type="ECO:0008006" key="3">
    <source>
        <dbReference type="Google" id="ProtNLM"/>
    </source>
</evidence>
<dbReference type="AlphaFoldDB" id="A0AAD7N4A6"/>
<sequence>LKNSYNLVSAIRHASGFGWDDGLKIPTAASDVWDAYITKHPKAARWRRTPFPLYDEILYLVDGVVATGAGAFHPG</sequence>
<keyword evidence="2" id="KW-1185">Reference proteome</keyword>
<name>A0AAD7N4A6_9AGAR</name>
<dbReference type="Proteomes" id="UP001215280">
    <property type="component" value="Unassembled WGS sequence"/>
</dbReference>
<accession>A0AAD7N4A6</accession>
<comment type="caution">
    <text evidence="1">The sequence shown here is derived from an EMBL/GenBank/DDBJ whole genome shotgun (WGS) entry which is preliminary data.</text>
</comment>
<proteinExistence type="predicted"/>
<organism evidence="1 2">
    <name type="scientific">Mycena maculata</name>
    <dbReference type="NCBI Taxonomy" id="230809"/>
    <lineage>
        <taxon>Eukaryota</taxon>
        <taxon>Fungi</taxon>
        <taxon>Dikarya</taxon>
        <taxon>Basidiomycota</taxon>
        <taxon>Agaricomycotina</taxon>
        <taxon>Agaricomycetes</taxon>
        <taxon>Agaricomycetidae</taxon>
        <taxon>Agaricales</taxon>
        <taxon>Marasmiineae</taxon>
        <taxon>Mycenaceae</taxon>
        <taxon>Mycena</taxon>
    </lineage>
</organism>
<feature type="non-terminal residue" evidence="1">
    <location>
        <position position="75"/>
    </location>
</feature>